<dbReference type="PANTHER" id="PTHR33453">
    <property type="match status" value="1"/>
</dbReference>
<comment type="caution">
    <text evidence="9">The sequence shown here is derived from an EMBL/GenBank/DDBJ whole genome shotgun (WGS) entry which is preliminary data.</text>
</comment>
<dbReference type="Pfam" id="PF00161">
    <property type="entry name" value="RIP"/>
    <property type="match status" value="1"/>
</dbReference>
<reference evidence="9 10" key="1">
    <citation type="journal article" date="2018" name="Mol. Plant">
        <title>The genome of Artemisia annua provides insight into the evolution of Asteraceae family and artemisinin biosynthesis.</title>
        <authorList>
            <person name="Shen Q."/>
            <person name="Zhang L."/>
            <person name="Liao Z."/>
            <person name="Wang S."/>
            <person name="Yan T."/>
            <person name="Shi P."/>
            <person name="Liu M."/>
            <person name="Fu X."/>
            <person name="Pan Q."/>
            <person name="Wang Y."/>
            <person name="Lv Z."/>
            <person name="Lu X."/>
            <person name="Zhang F."/>
            <person name="Jiang W."/>
            <person name="Ma Y."/>
            <person name="Chen M."/>
            <person name="Hao X."/>
            <person name="Li L."/>
            <person name="Tang Y."/>
            <person name="Lv G."/>
            <person name="Zhou Y."/>
            <person name="Sun X."/>
            <person name="Brodelius P.E."/>
            <person name="Rose J.K.C."/>
            <person name="Tang K."/>
        </authorList>
    </citation>
    <scope>NUCLEOTIDE SEQUENCE [LARGE SCALE GENOMIC DNA]</scope>
    <source>
        <strain evidence="10">cv. Huhao1</strain>
        <tissue evidence="9">Leaf</tissue>
    </source>
</reference>
<dbReference type="EMBL" id="PKPP01001584">
    <property type="protein sequence ID" value="PWA81482.1"/>
    <property type="molecule type" value="Genomic_DNA"/>
</dbReference>
<evidence type="ECO:0000256" key="1">
    <source>
        <dbReference type="ARBA" id="ARBA00000237"/>
    </source>
</evidence>
<proteinExistence type="inferred from homology"/>
<evidence type="ECO:0000256" key="4">
    <source>
        <dbReference type="ARBA" id="ARBA00022656"/>
    </source>
</evidence>
<gene>
    <name evidence="9" type="ORF">CTI12_AA186240</name>
</gene>
<evidence type="ECO:0000256" key="3">
    <source>
        <dbReference type="ARBA" id="ARBA00012001"/>
    </source>
</evidence>
<evidence type="ECO:0000256" key="7">
    <source>
        <dbReference type="ARBA" id="ARBA00023193"/>
    </source>
</evidence>
<keyword evidence="5 8" id="KW-0378">Hydrolase</keyword>
<protein>
    <recommendedName>
        <fullName evidence="3 8">rRNA N-glycosylase</fullName>
        <ecNumber evidence="3 8">3.2.2.22</ecNumber>
    </recommendedName>
</protein>
<evidence type="ECO:0000256" key="8">
    <source>
        <dbReference type="RuleBase" id="RU004915"/>
    </source>
</evidence>
<dbReference type="Gene3D" id="3.40.420.10">
    <property type="entry name" value="Ricin (A subunit), domain 1"/>
    <property type="match status" value="1"/>
</dbReference>
<evidence type="ECO:0000256" key="5">
    <source>
        <dbReference type="ARBA" id="ARBA00022801"/>
    </source>
</evidence>
<comment type="catalytic activity">
    <reaction evidence="1 8">
        <text>Endohydrolysis of the N-glycosidic bond at one specific adenosine on the 28S rRNA.</text>
        <dbReference type="EC" id="3.2.2.22"/>
    </reaction>
</comment>
<keyword evidence="10" id="KW-1185">Reference proteome</keyword>
<dbReference type="GO" id="GO:0030598">
    <property type="term" value="F:rRNA N-glycosylase activity"/>
    <property type="evidence" value="ECO:0007669"/>
    <property type="project" value="UniProtKB-EC"/>
</dbReference>
<dbReference type="STRING" id="35608.A0A2U1P6W4"/>
<evidence type="ECO:0000256" key="6">
    <source>
        <dbReference type="ARBA" id="ARBA00022821"/>
    </source>
</evidence>
<dbReference type="InterPro" id="IPR036041">
    <property type="entry name" value="Ribosome-inact_prot_sf"/>
</dbReference>
<dbReference type="PANTHER" id="PTHR33453:SF9">
    <property type="entry name" value="ALBUMIN B-32"/>
    <property type="match status" value="1"/>
</dbReference>
<dbReference type="GO" id="GO:0090729">
    <property type="term" value="F:toxin activity"/>
    <property type="evidence" value="ECO:0007669"/>
    <property type="project" value="UniProtKB-KW"/>
</dbReference>
<evidence type="ECO:0000313" key="9">
    <source>
        <dbReference type="EMBL" id="PWA81482.1"/>
    </source>
</evidence>
<comment type="similarity">
    <text evidence="2">Belongs to the ribosome-inactivating protein family. Type 1 RIP subfamily.</text>
</comment>
<keyword evidence="6 8" id="KW-0611">Plant defense</keyword>
<dbReference type="SUPFAM" id="SSF56371">
    <property type="entry name" value="Ribosome inactivating proteins (RIP)"/>
    <property type="match status" value="1"/>
</dbReference>
<sequence>MTRCVTKPENTCGYNQLVTNQVLRVFKFGLLFHFGNGEGRILHFKVGECELSVEDGLAYKDSIVYFVGEVLKDRSPGKLFRLKAVNPKGAVIFYIRYDNLYLVGFEIVGGKTYEFGREGDTHLIKNSTFLQYDGSYREMGEDLLVNIRTDYWALIEAVNKLLEGKDRKDTANWMNGIKKYLATAVVMFPESARFRWVFVTLVRLMNLGQICPPTCVKPWMPKMIRSWEDMTKVAAGSLIKVPVETVNRKRKKGTWWVTVKLADAAGNEEFTYQEWSSLKEKFPDYDDGHAYN</sequence>
<dbReference type="InterPro" id="IPR001574">
    <property type="entry name" value="Ribosome_inactivat_prot"/>
</dbReference>
<keyword evidence="4 8" id="KW-0800">Toxin</keyword>
<dbReference type="AlphaFoldDB" id="A0A2U1P6W4"/>
<dbReference type="GO" id="GO:0017148">
    <property type="term" value="P:negative regulation of translation"/>
    <property type="evidence" value="ECO:0007669"/>
    <property type="project" value="UniProtKB-KW"/>
</dbReference>
<evidence type="ECO:0000256" key="2">
    <source>
        <dbReference type="ARBA" id="ARBA00008544"/>
    </source>
</evidence>
<organism evidence="9 10">
    <name type="scientific">Artemisia annua</name>
    <name type="common">Sweet wormwood</name>
    <dbReference type="NCBI Taxonomy" id="35608"/>
    <lineage>
        <taxon>Eukaryota</taxon>
        <taxon>Viridiplantae</taxon>
        <taxon>Streptophyta</taxon>
        <taxon>Embryophyta</taxon>
        <taxon>Tracheophyta</taxon>
        <taxon>Spermatophyta</taxon>
        <taxon>Magnoliopsida</taxon>
        <taxon>eudicotyledons</taxon>
        <taxon>Gunneridae</taxon>
        <taxon>Pentapetalae</taxon>
        <taxon>asterids</taxon>
        <taxon>campanulids</taxon>
        <taxon>Asterales</taxon>
        <taxon>Asteraceae</taxon>
        <taxon>Asteroideae</taxon>
        <taxon>Anthemideae</taxon>
        <taxon>Artemisiinae</taxon>
        <taxon>Artemisia</taxon>
    </lineage>
</organism>
<dbReference type="GO" id="GO:0006952">
    <property type="term" value="P:defense response"/>
    <property type="evidence" value="ECO:0007669"/>
    <property type="project" value="UniProtKB-KW"/>
</dbReference>
<dbReference type="OrthoDB" id="1602268at2759"/>
<evidence type="ECO:0000313" key="10">
    <source>
        <dbReference type="Proteomes" id="UP000245207"/>
    </source>
</evidence>
<dbReference type="InterPro" id="IPR016138">
    <property type="entry name" value="Ribosome_inactivat_prot_sub1"/>
</dbReference>
<accession>A0A2U1P6W4</accession>
<dbReference type="EC" id="3.2.2.22" evidence="3 8"/>
<name>A0A2U1P6W4_ARTAN</name>
<dbReference type="Proteomes" id="UP000245207">
    <property type="component" value="Unassembled WGS sequence"/>
</dbReference>
<keyword evidence="7 8" id="KW-0652">Protein synthesis inhibitor</keyword>